<gene>
    <name evidence="2" type="ORF">ADUPG1_006980</name>
</gene>
<feature type="region of interest" description="Disordered" evidence="1">
    <location>
        <begin position="611"/>
        <end position="631"/>
    </location>
</feature>
<feature type="region of interest" description="Disordered" evidence="1">
    <location>
        <begin position="556"/>
        <end position="578"/>
    </location>
</feature>
<proteinExistence type="predicted"/>
<evidence type="ECO:0000256" key="1">
    <source>
        <dbReference type="SAM" id="MobiDB-lite"/>
    </source>
</evidence>
<sequence length="883" mass="94622">MFASDGAIKLEIRLENIELKRKARYCAVVRVDQKLIYSSSKSSGITGISLPSIRPKFPRSVISFVLSSVAGSDTSNDEGEGINFSIEICEVFDTRNLEFPHKKHAPLIAVASLAIGDTGVIFDRTTAGRPLKINVKLTGIKYDGANVESTDEELGRCTVEVSMKKLLSKDILTAIDGDMGAQVPANNVRDKFVFGGEPTQGPLPHVSITMENATISLTKTSLTPKMVLGRCVGIKSPKPIPPEFPVPSSINGLAIAMASESFPDAFCRTDIIPLISCTPIISKYPDVTSVLSTSHPSTSVFLPLDVLSDPDNSKPVLMTVLALNTREPTQQPIPISTIRLNGLEHMYVNPAERCISLQLPLLSGYADVNIRIGLLPAPPGAPLVPAKLYIPTVTKLHLLKHHAEVLRDNQCSHIVALCTLCSHAAPTMPTNPFVVASAGAGGSGSSRTIDVSSDDTKGFSVADDKFFEHKCAIAPRFSQESGGASMKPEMDSSGKYDYISYLTKTLPRSSLAQILSLPPLREMGINTSASQLASVTLGALPLSANMLKIIGKSPQGKTFSVDSKTGYKSSKSTSLQSSSTSSTYAASAHCMPLSSPTPLVDMSDRGDRLSIEIRGRKSGHPSKSGYSTSGGRIIQPGFQDDIILGTVTLSVSSLQKIARRPGGAGDQTCSVSVCVGDIMCALRLVIIDMSLYKTSDGEIEAFETLQSGREADIKAPDEIPDDVNPSLVDSMGLPMSPRDHQIKGIKGTKELQGSEIHNELSLPFGSSSKQGTGTSDQSLIQALNQTVFRSLDIFSSELREIRNIQEREKRIIKTLLEESESLNPLELSGRFSHDELARACVGLAKGGIKSFSCVDDMVATILRIKSYFERANSIGTGIPPKSL</sequence>
<evidence type="ECO:0000313" key="2">
    <source>
        <dbReference type="EMBL" id="GKT32941.1"/>
    </source>
</evidence>
<name>A0ABQ5KLX2_9EUKA</name>
<feature type="compositionally biased region" description="Low complexity" evidence="1">
    <location>
        <begin position="563"/>
        <end position="578"/>
    </location>
</feature>
<accession>A0ABQ5KLX2</accession>
<protein>
    <submittedName>
        <fullName evidence="2">Uncharacterized protein</fullName>
    </submittedName>
</protein>
<dbReference type="EMBL" id="BQXS01010092">
    <property type="protein sequence ID" value="GKT32941.1"/>
    <property type="molecule type" value="Genomic_DNA"/>
</dbReference>
<keyword evidence="3" id="KW-1185">Reference proteome</keyword>
<dbReference type="Proteomes" id="UP001057375">
    <property type="component" value="Unassembled WGS sequence"/>
</dbReference>
<organism evidence="2 3">
    <name type="scientific">Aduncisulcus paluster</name>
    <dbReference type="NCBI Taxonomy" id="2918883"/>
    <lineage>
        <taxon>Eukaryota</taxon>
        <taxon>Metamonada</taxon>
        <taxon>Carpediemonas-like organisms</taxon>
        <taxon>Aduncisulcus</taxon>
    </lineage>
</organism>
<comment type="caution">
    <text evidence="2">The sequence shown here is derived from an EMBL/GenBank/DDBJ whole genome shotgun (WGS) entry which is preliminary data.</text>
</comment>
<evidence type="ECO:0000313" key="3">
    <source>
        <dbReference type="Proteomes" id="UP001057375"/>
    </source>
</evidence>
<reference evidence="2" key="1">
    <citation type="submission" date="2022-03" db="EMBL/GenBank/DDBJ databases">
        <title>Draft genome sequence of Aduncisulcus paluster, a free-living microaerophilic Fornicata.</title>
        <authorList>
            <person name="Yuyama I."/>
            <person name="Kume K."/>
            <person name="Tamura T."/>
            <person name="Inagaki Y."/>
            <person name="Hashimoto T."/>
        </authorList>
    </citation>
    <scope>NUCLEOTIDE SEQUENCE</scope>
    <source>
        <strain evidence="2">NY0171</strain>
    </source>
</reference>